<evidence type="ECO:0000313" key="2">
    <source>
        <dbReference type="EMBL" id="SVB12109.1"/>
    </source>
</evidence>
<name>A0A382BER4_9ZZZZ</name>
<dbReference type="AlphaFoldDB" id="A0A382BER4"/>
<dbReference type="EMBL" id="UINC01029424">
    <property type="protein sequence ID" value="SVB12109.1"/>
    <property type="molecule type" value="Genomic_DNA"/>
</dbReference>
<feature type="domain" description="Putative regulatory protein FmdB zinc ribbon" evidence="1">
    <location>
        <begin position="1"/>
        <end position="41"/>
    </location>
</feature>
<feature type="non-terminal residue" evidence="2">
    <location>
        <position position="43"/>
    </location>
</feature>
<gene>
    <name evidence="2" type="ORF">METZ01_LOCUS164963</name>
</gene>
<dbReference type="NCBIfam" id="TIGR02605">
    <property type="entry name" value="CxxC_CxxC_SSSS"/>
    <property type="match status" value="1"/>
</dbReference>
<accession>A0A382BER4</accession>
<protein>
    <recommendedName>
        <fullName evidence="1">Putative regulatory protein FmdB zinc ribbon domain-containing protein</fullName>
    </recommendedName>
</protein>
<dbReference type="InterPro" id="IPR013429">
    <property type="entry name" value="Regulatory_FmdB_Zinc_ribbon"/>
</dbReference>
<organism evidence="2">
    <name type="scientific">marine metagenome</name>
    <dbReference type="NCBI Taxonomy" id="408172"/>
    <lineage>
        <taxon>unclassified sequences</taxon>
        <taxon>metagenomes</taxon>
        <taxon>ecological metagenomes</taxon>
    </lineage>
</organism>
<dbReference type="Pfam" id="PF09723">
    <property type="entry name" value="Zn_ribbon_8"/>
    <property type="match status" value="1"/>
</dbReference>
<dbReference type="SMART" id="SM00834">
    <property type="entry name" value="CxxC_CXXC_SSSS"/>
    <property type="match status" value="1"/>
</dbReference>
<evidence type="ECO:0000259" key="1">
    <source>
        <dbReference type="SMART" id="SM00834"/>
    </source>
</evidence>
<reference evidence="2" key="1">
    <citation type="submission" date="2018-05" db="EMBL/GenBank/DDBJ databases">
        <authorList>
            <person name="Lanie J.A."/>
            <person name="Ng W.-L."/>
            <person name="Kazmierczak K.M."/>
            <person name="Andrzejewski T.M."/>
            <person name="Davidsen T.M."/>
            <person name="Wayne K.J."/>
            <person name="Tettelin H."/>
            <person name="Glass J.I."/>
            <person name="Rusch D."/>
            <person name="Podicherti R."/>
            <person name="Tsui H.-C.T."/>
            <person name="Winkler M.E."/>
        </authorList>
    </citation>
    <scope>NUCLEOTIDE SEQUENCE</scope>
</reference>
<sequence>MPTYDYICKECEERFEHFQTMSSEPLTQRPGCDRDACNVIRLI</sequence>
<proteinExistence type="predicted"/>